<feature type="domain" description="Response regulatory" evidence="2">
    <location>
        <begin position="5"/>
        <end position="120"/>
    </location>
</feature>
<gene>
    <name evidence="4" type="ORF">MUN68_011750</name>
</gene>
<keyword evidence="1" id="KW-0597">Phosphoprotein</keyword>
<dbReference type="Gene3D" id="2.40.50.1020">
    <property type="entry name" value="LytTr DNA-binding domain"/>
    <property type="match status" value="1"/>
</dbReference>
<dbReference type="PANTHER" id="PTHR45526:SF1">
    <property type="entry name" value="TRANSCRIPTIONAL REGULATORY PROTEIN DCUR-RELATED"/>
    <property type="match status" value="1"/>
</dbReference>
<dbReference type="Pfam" id="PF00072">
    <property type="entry name" value="Response_reg"/>
    <property type="match status" value="1"/>
</dbReference>
<reference evidence="4 5" key="1">
    <citation type="submission" date="2023-01" db="EMBL/GenBank/DDBJ databases">
        <title>Psychroserpens ponticola sp. nov., isolated from seawater.</title>
        <authorList>
            <person name="Kristyanto S."/>
            <person name="Jung J."/>
            <person name="Kim J.M."/>
            <person name="Jeon C.O."/>
        </authorList>
    </citation>
    <scope>NUCLEOTIDE SEQUENCE [LARGE SCALE GENOMIC DNA]</scope>
    <source>
        <strain evidence="4 5">MSW6</strain>
    </source>
</reference>
<dbReference type="InterPro" id="IPR011006">
    <property type="entry name" value="CheY-like_superfamily"/>
</dbReference>
<accession>A0ABY7RVM3</accession>
<evidence type="ECO:0000259" key="2">
    <source>
        <dbReference type="PROSITE" id="PS50110"/>
    </source>
</evidence>
<evidence type="ECO:0000256" key="1">
    <source>
        <dbReference type="PROSITE-ProRule" id="PRU00169"/>
    </source>
</evidence>
<feature type="domain" description="HTH LytTR-type" evidence="3">
    <location>
        <begin position="131"/>
        <end position="184"/>
    </location>
</feature>
<organism evidence="4 5">
    <name type="scientific">Psychroserpens ponticola</name>
    <dbReference type="NCBI Taxonomy" id="2932268"/>
    <lineage>
        <taxon>Bacteria</taxon>
        <taxon>Pseudomonadati</taxon>
        <taxon>Bacteroidota</taxon>
        <taxon>Flavobacteriia</taxon>
        <taxon>Flavobacteriales</taxon>
        <taxon>Flavobacteriaceae</taxon>
        <taxon>Psychroserpens</taxon>
    </lineage>
</organism>
<dbReference type="InterPro" id="IPR051271">
    <property type="entry name" value="2C-system_Tx_regulators"/>
</dbReference>
<dbReference type="SUPFAM" id="SSF52172">
    <property type="entry name" value="CheY-like"/>
    <property type="match status" value="1"/>
</dbReference>
<dbReference type="InterPro" id="IPR001789">
    <property type="entry name" value="Sig_transdc_resp-reg_receiver"/>
</dbReference>
<evidence type="ECO:0000259" key="3">
    <source>
        <dbReference type="PROSITE" id="PS50930"/>
    </source>
</evidence>
<dbReference type="InterPro" id="IPR007492">
    <property type="entry name" value="LytTR_DNA-bd_dom"/>
</dbReference>
<dbReference type="EMBL" id="CP116221">
    <property type="protein sequence ID" value="WCO00740.1"/>
    <property type="molecule type" value="Genomic_DNA"/>
</dbReference>
<dbReference type="PROSITE" id="PS50930">
    <property type="entry name" value="HTH_LYTTR"/>
    <property type="match status" value="1"/>
</dbReference>
<sequence length="228" mass="25938">MIKKNILIVEDEVLIAKQIENIISKHGYNCLGIAISYEQALKYLHTTLADAVLLDINIFGQKSGIDLAKVIKAEFGIPIIYLTSYSDSNTIEELIKTQPEGYLVKPINTIVLTTNLDLIFANQNTNTSNIISFNVGKTNYRLDVSELMYIKSESNYLELHLNEDQKLIRFSLKEFLKLLPPNLLYKINRRVAINPDFISQFNSSTITMTNGDTFKISNLLKEDLPFKN</sequence>
<dbReference type="PROSITE" id="PS50110">
    <property type="entry name" value="RESPONSE_REGULATORY"/>
    <property type="match status" value="1"/>
</dbReference>
<keyword evidence="5" id="KW-1185">Reference proteome</keyword>
<dbReference type="Proteomes" id="UP001202717">
    <property type="component" value="Chromosome"/>
</dbReference>
<name>A0ABY7RVM3_9FLAO</name>
<evidence type="ECO:0000313" key="5">
    <source>
        <dbReference type="Proteomes" id="UP001202717"/>
    </source>
</evidence>
<dbReference type="PANTHER" id="PTHR45526">
    <property type="entry name" value="TRANSCRIPTIONAL REGULATORY PROTEIN DPIA"/>
    <property type="match status" value="1"/>
</dbReference>
<proteinExistence type="predicted"/>
<feature type="modified residue" description="4-aspartylphosphate" evidence="1">
    <location>
        <position position="55"/>
    </location>
</feature>
<dbReference type="SMART" id="SM00448">
    <property type="entry name" value="REC"/>
    <property type="match status" value="1"/>
</dbReference>
<dbReference type="Gene3D" id="3.40.50.2300">
    <property type="match status" value="1"/>
</dbReference>
<dbReference type="SMART" id="SM00850">
    <property type="entry name" value="LytTR"/>
    <property type="match status" value="1"/>
</dbReference>
<evidence type="ECO:0000313" key="4">
    <source>
        <dbReference type="EMBL" id="WCO00740.1"/>
    </source>
</evidence>
<protein>
    <submittedName>
        <fullName evidence="4">Response regulator</fullName>
    </submittedName>
</protein>
<dbReference type="RefSeq" id="WP_249996084.1">
    <property type="nucleotide sequence ID" value="NZ_CP116221.1"/>
</dbReference>
<dbReference type="CDD" id="cd17534">
    <property type="entry name" value="REC_DC-like"/>
    <property type="match status" value="1"/>
</dbReference>
<dbReference type="Pfam" id="PF04397">
    <property type="entry name" value="LytTR"/>
    <property type="match status" value="1"/>
</dbReference>